<name>A0A9W4TX63_9ASCO</name>
<gene>
    <name evidence="1" type="ORF">CANVERA_P3054</name>
</gene>
<proteinExistence type="predicted"/>
<evidence type="ECO:0000313" key="1">
    <source>
        <dbReference type="EMBL" id="CAI5758542.1"/>
    </source>
</evidence>
<protein>
    <recommendedName>
        <fullName evidence="3">Alcohol acetyltransferase</fullName>
    </recommendedName>
</protein>
<dbReference type="OrthoDB" id="2150604at2759"/>
<sequence>MISPRHIRKVDFNERYYICRFTEGYSTNFSITVKYNQYISRNLLSNALRAFILKNNWLLHNFFKTSDEESSKTNGNDWILKIINTVQFDDVVKYTKIDKFNEKVMERVNSYTLTMNENLPLWRIIIFEESNGDQVVCVYVDHSHFDGLSGVQFQKDLAKEFSLASDDKFISELFNYGKDGYSLPDIEPAAESITDLYYPSYLQIVNSYLSSIPIHSKLSSLFNPSVDPPVFQTTKPVNHVLSTKFKFLKYTPEQVEEITKFCRSNGITLTSYFDVLFIQALEETVFKEIGNGPYSTASLVAINGRRYYSEDIRNFRYGSMLIDLP</sequence>
<dbReference type="PANTHER" id="PTHR28037">
    <property type="entry name" value="ALCOHOL O-ACETYLTRANSFERASE 1-RELATED"/>
    <property type="match status" value="1"/>
</dbReference>
<keyword evidence="2" id="KW-1185">Reference proteome</keyword>
<dbReference type="AlphaFoldDB" id="A0A9W4TX63"/>
<dbReference type="EMBL" id="CANTUO010000003">
    <property type="protein sequence ID" value="CAI5758542.1"/>
    <property type="molecule type" value="Genomic_DNA"/>
</dbReference>
<accession>A0A9W4TX63</accession>
<reference evidence="1" key="1">
    <citation type="submission" date="2022-12" db="EMBL/GenBank/DDBJ databases">
        <authorList>
            <person name="Brejova B."/>
        </authorList>
    </citation>
    <scope>NUCLEOTIDE SEQUENCE</scope>
</reference>
<comment type="caution">
    <text evidence="1">The sequence shown here is derived from an EMBL/GenBank/DDBJ whole genome shotgun (WGS) entry which is preliminary data.</text>
</comment>
<dbReference type="Proteomes" id="UP001152885">
    <property type="component" value="Unassembled WGS sequence"/>
</dbReference>
<dbReference type="SUPFAM" id="SSF52777">
    <property type="entry name" value="CoA-dependent acyltransferases"/>
    <property type="match status" value="1"/>
</dbReference>
<dbReference type="InterPro" id="IPR052058">
    <property type="entry name" value="Alcohol_O-acetyltransferase"/>
</dbReference>
<evidence type="ECO:0000313" key="2">
    <source>
        <dbReference type="Proteomes" id="UP001152885"/>
    </source>
</evidence>
<dbReference type="GO" id="GO:0008080">
    <property type="term" value="F:N-acetyltransferase activity"/>
    <property type="evidence" value="ECO:0007669"/>
    <property type="project" value="TreeGrafter"/>
</dbReference>
<dbReference type="InterPro" id="IPR010828">
    <property type="entry name" value="Atf2/Sli1-like"/>
</dbReference>
<dbReference type="PANTHER" id="PTHR28037:SF1">
    <property type="entry name" value="ALCOHOL O-ACETYLTRANSFERASE 1-RELATED"/>
    <property type="match status" value="1"/>
</dbReference>
<dbReference type="Pfam" id="PF07247">
    <property type="entry name" value="AATase"/>
    <property type="match status" value="1"/>
</dbReference>
<organism evidence="1 2">
    <name type="scientific">Candida verbasci</name>
    <dbReference type="NCBI Taxonomy" id="1227364"/>
    <lineage>
        <taxon>Eukaryota</taxon>
        <taxon>Fungi</taxon>
        <taxon>Dikarya</taxon>
        <taxon>Ascomycota</taxon>
        <taxon>Saccharomycotina</taxon>
        <taxon>Pichiomycetes</taxon>
        <taxon>Debaryomycetaceae</taxon>
        <taxon>Candida/Lodderomyces clade</taxon>
        <taxon>Candida</taxon>
    </lineage>
</organism>
<evidence type="ECO:0008006" key="3">
    <source>
        <dbReference type="Google" id="ProtNLM"/>
    </source>
</evidence>